<dbReference type="STRING" id="933388.S7Z7W0"/>
<keyword evidence="2 4" id="KW-0238">DNA-binding</keyword>
<dbReference type="InterPro" id="IPR036910">
    <property type="entry name" value="HMG_box_dom_sf"/>
</dbReference>
<evidence type="ECO:0000313" key="7">
    <source>
        <dbReference type="Proteomes" id="UP000019376"/>
    </source>
</evidence>
<name>S7Z7W0_PENO1</name>
<accession>S7Z7W0</accession>
<dbReference type="GO" id="GO:0001228">
    <property type="term" value="F:DNA-binding transcription activator activity, RNA polymerase II-specific"/>
    <property type="evidence" value="ECO:0007669"/>
    <property type="project" value="TreeGrafter"/>
</dbReference>
<dbReference type="InterPro" id="IPR050140">
    <property type="entry name" value="SRY-related_HMG-box_TF-like"/>
</dbReference>
<evidence type="ECO:0000256" key="3">
    <source>
        <dbReference type="ARBA" id="ARBA00023163"/>
    </source>
</evidence>
<dbReference type="Pfam" id="PF00505">
    <property type="entry name" value="HMG_box"/>
    <property type="match status" value="1"/>
</dbReference>
<protein>
    <recommendedName>
        <fullName evidence="5">HMG box domain-containing protein</fullName>
    </recommendedName>
</protein>
<gene>
    <name evidence="6" type="ORF">PDE_01613</name>
</gene>
<dbReference type="Gene3D" id="1.10.30.10">
    <property type="entry name" value="High mobility group box domain"/>
    <property type="match status" value="1"/>
</dbReference>
<dbReference type="Proteomes" id="UP000019376">
    <property type="component" value="Unassembled WGS sequence"/>
</dbReference>
<dbReference type="GO" id="GO:0000978">
    <property type="term" value="F:RNA polymerase II cis-regulatory region sequence-specific DNA binding"/>
    <property type="evidence" value="ECO:0007669"/>
    <property type="project" value="TreeGrafter"/>
</dbReference>
<dbReference type="FunFam" id="1.10.30.10:FF:000041">
    <property type="entry name" value="HMG box family protein"/>
    <property type="match status" value="1"/>
</dbReference>
<dbReference type="InterPro" id="IPR009071">
    <property type="entry name" value="HMG_box_dom"/>
</dbReference>
<keyword evidence="7" id="KW-1185">Reference proteome</keyword>
<dbReference type="HOGENOM" id="CLU_894594_0_0_1"/>
<evidence type="ECO:0000256" key="4">
    <source>
        <dbReference type="PROSITE-ProRule" id="PRU00267"/>
    </source>
</evidence>
<dbReference type="EMBL" id="KB644409">
    <property type="protein sequence ID" value="EPS26675.1"/>
    <property type="molecule type" value="Genomic_DNA"/>
</dbReference>
<evidence type="ECO:0000256" key="2">
    <source>
        <dbReference type="ARBA" id="ARBA00023125"/>
    </source>
</evidence>
<evidence type="ECO:0000259" key="5">
    <source>
        <dbReference type="PROSITE" id="PS50118"/>
    </source>
</evidence>
<dbReference type="GO" id="GO:0000122">
    <property type="term" value="P:negative regulation of transcription by RNA polymerase II"/>
    <property type="evidence" value="ECO:0007669"/>
    <property type="project" value="TreeGrafter"/>
</dbReference>
<organism evidence="6 7">
    <name type="scientific">Penicillium oxalicum (strain 114-2 / CGMCC 5302)</name>
    <name type="common">Penicillium decumbens</name>
    <dbReference type="NCBI Taxonomy" id="933388"/>
    <lineage>
        <taxon>Eukaryota</taxon>
        <taxon>Fungi</taxon>
        <taxon>Dikarya</taxon>
        <taxon>Ascomycota</taxon>
        <taxon>Pezizomycotina</taxon>
        <taxon>Eurotiomycetes</taxon>
        <taxon>Eurotiomycetidae</taxon>
        <taxon>Eurotiales</taxon>
        <taxon>Aspergillaceae</taxon>
        <taxon>Penicillium</taxon>
    </lineage>
</organism>
<dbReference type="GO" id="GO:0005634">
    <property type="term" value="C:nucleus"/>
    <property type="evidence" value="ECO:0007669"/>
    <property type="project" value="UniProtKB-UniRule"/>
</dbReference>
<feature type="DNA-binding region" description="HMG box" evidence="4">
    <location>
        <begin position="160"/>
        <end position="228"/>
    </location>
</feature>
<evidence type="ECO:0000313" key="6">
    <source>
        <dbReference type="EMBL" id="EPS26675.1"/>
    </source>
</evidence>
<dbReference type="OrthoDB" id="6247875at2759"/>
<dbReference type="SMART" id="SM00398">
    <property type="entry name" value="HMG"/>
    <property type="match status" value="1"/>
</dbReference>
<evidence type="ECO:0000256" key="1">
    <source>
        <dbReference type="ARBA" id="ARBA00023015"/>
    </source>
</evidence>
<dbReference type="SUPFAM" id="SSF47095">
    <property type="entry name" value="HMG-box"/>
    <property type="match status" value="1"/>
</dbReference>
<dbReference type="eggNOG" id="KOG0527">
    <property type="taxonomic scope" value="Eukaryota"/>
</dbReference>
<proteinExistence type="predicted"/>
<dbReference type="PANTHER" id="PTHR10270:SF161">
    <property type="entry name" value="SEX-DETERMINING REGION Y PROTEIN"/>
    <property type="match status" value="1"/>
</dbReference>
<keyword evidence="3" id="KW-0804">Transcription</keyword>
<dbReference type="PROSITE" id="PS50118">
    <property type="entry name" value="HMG_BOX_2"/>
    <property type="match status" value="1"/>
</dbReference>
<sequence length="349" mass="39968">MATNQVVLDPPEWAPQGWIATQKGPVHFVRHPDSGMDVSHLSEDFFVNASPELRAMELLWLNACANLRYTENEIWIPTNIVDLHGYDPIIPPLVHRLGVVLSSPVNCFIDESMKAFRIRPVKANETEMPINEFQWSQLAELVHRAIHEDHLNVSIESPRVPRPPNSFILYRQHHHHAITEANPGVPNTEISRIIADMWRNETAEVRARFKELADDARRRHAVEHPNYHYQPRRGAPRPRRRVRAPVGLLSFLNQSPVGQSRLEEAARNNDPEIDIDEDLIAIFDVYGMAYGPNGLLPPQFDAPLNDRHDQIVKEQLELKYLETVNWVPTTGSEFDDDFNWEGLLNAEGA</sequence>
<keyword evidence="1" id="KW-0805">Transcription regulation</keyword>
<dbReference type="AlphaFoldDB" id="S7Z7W0"/>
<keyword evidence="4" id="KW-0539">Nucleus</keyword>
<dbReference type="PANTHER" id="PTHR10270">
    <property type="entry name" value="SOX TRANSCRIPTION FACTOR"/>
    <property type="match status" value="1"/>
</dbReference>
<feature type="domain" description="HMG box" evidence="5">
    <location>
        <begin position="160"/>
        <end position="228"/>
    </location>
</feature>
<dbReference type="PhylomeDB" id="S7Z7W0"/>
<dbReference type="CDD" id="cd01389">
    <property type="entry name" value="HMG-box_ROX1-like"/>
    <property type="match status" value="1"/>
</dbReference>
<dbReference type="GO" id="GO:0030154">
    <property type="term" value="P:cell differentiation"/>
    <property type="evidence" value="ECO:0007669"/>
    <property type="project" value="TreeGrafter"/>
</dbReference>
<reference evidence="6 7" key="1">
    <citation type="journal article" date="2013" name="PLoS ONE">
        <title>Genomic and secretomic analyses reveal unique features of the lignocellulolytic enzyme system of Penicillium decumbens.</title>
        <authorList>
            <person name="Liu G."/>
            <person name="Zhang L."/>
            <person name="Wei X."/>
            <person name="Zou G."/>
            <person name="Qin Y."/>
            <person name="Ma L."/>
            <person name="Li J."/>
            <person name="Zheng H."/>
            <person name="Wang S."/>
            <person name="Wang C."/>
            <person name="Xun L."/>
            <person name="Zhao G.-P."/>
            <person name="Zhou Z."/>
            <person name="Qu Y."/>
        </authorList>
    </citation>
    <scope>NUCLEOTIDE SEQUENCE [LARGE SCALE GENOMIC DNA]</scope>
    <source>
        <strain evidence="7">114-2 / CGMCC 5302</strain>
    </source>
</reference>